<dbReference type="SMART" id="SM00849">
    <property type="entry name" value="Lactamase_B"/>
    <property type="match status" value="1"/>
</dbReference>
<protein>
    <submittedName>
        <fullName evidence="2">Beta-lactamase domain protein</fullName>
    </submittedName>
</protein>
<dbReference type="PANTHER" id="PTHR42951:SF14">
    <property type="entry name" value="METALLO-BETA-LACTAMASE SUPERFAMILY PROTEIN"/>
    <property type="match status" value="1"/>
</dbReference>
<dbReference type="SUPFAM" id="SSF56281">
    <property type="entry name" value="Metallo-hydrolase/oxidoreductase"/>
    <property type="match status" value="1"/>
</dbReference>
<proteinExistence type="predicted"/>
<keyword evidence="3" id="KW-1185">Reference proteome</keyword>
<dbReference type="CDD" id="cd07739">
    <property type="entry name" value="metallo-hydrolase-like_MBL-fold"/>
    <property type="match status" value="1"/>
</dbReference>
<dbReference type="InterPro" id="IPR001279">
    <property type="entry name" value="Metallo-B-lactamas"/>
</dbReference>
<reference evidence="3" key="2">
    <citation type="submission" date="2016-02" db="EMBL/GenBank/DDBJ databases">
        <title>Draft genome sequence of five rapidly growing Mycobacterium species.</title>
        <authorList>
            <person name="Katahira K."/>
            <person name="Gotou Y."/>
            <person name="Iida K."/>
            <person name="Ogura Y."/>
            <person name="Hayashi T."/>
        </authorList>
    </citation>
    <scope>NUCLEOTIDE SEQUENCE [LARGE SCALE GENOMIC DNA]</scope>
    <source>
        <strain evidence="3">JCM15298</strain>
    </source>
</reference>
<comment type="caution">
    <text evidence="2">The sequence shown here is derived from an EMBL/GenBank/DDBJ whole genome shotgun (WGS) entry which is preliminary data.</text>
</comment>
<evidence type="ECO:0000259" key="1">
    <source>
        <dbReference type="SMART" id="SM00849"/>
    </source>
</evidence>
<dbReference type="Gene3D" id="3.60.15.10">
    <property type="entry name" value="Ribonuclease Z/Hydroxyacylglutathione hydrolase-like"/>
    <property type="match status" value="1"/>
</dbReference>
<dbReference type="AlphaFoldDB" id="A0A100W7Z6"/>
<dbReference type="InterPro" id="IPR036866">
    <property type="entry name" value="RibonucZ/Hydroxyglut_hydro"/>
</dbReference>
<dbReference type="PANTHER" id="PTHR42951">
    <property type="entry name" value="METALLO-BETA-LACTAMASE DOMAIN-CONTAINING"/>
    <property type="match status" value="1"/>
</dbReference>
<reference evidence="3" key="1">
    <citation type="journal article" date="2016" name="Genome Announc.">
        <title>Draft Genome Sequences of Five Rapidly Growing Mycobacterium Species, M. thermoresistibile, M. fortuitum subsp. acetamidolyticum, M. canariasense, M. brisbanense, and M. novocastrense.</title>
        <authorList>
            <person name="Katahira K."/>
            <person name="Ogura Y."/>
            <person name="Gotoh Y."/>
            <person name="Hayashi T."/>
        </authorList>
    </citation>
    <scope>NUCLEOTIDE SEQUENCE [LARGE SCALE GENOMIC DNA]</scope>
    <source>
        <strain evidence="3">JCM15298</strain>
    </source>
</reference>
<feature type="domain" description="Metallo-beta-lactamase" evidence="1">
    <location>
        <begin position="34"/>
        <end position="221"/>
    </location>
</feature>
<evidence type="ECO:0000313" key="3">
    <source>
        <dbReference type="Proteomes" id="UP000069443"/>
    </source>
</evidence>
<dbReference type="InterPro" id="IPR050855">
    <property type="entry name" value="NDM-1-like"/>
</dbReference>
<dbReference type="RefSeq" id="WP_084394940.1">
    <property type="nucleotide sequence ID" value="NZ_BCSY01000011.1"/>
</dbReference>
<dbReference type="Proteomes" id="UP000069443">
    <property type="component" value="Unassembled WGS sequence"/>
</dbReference>
<name>A0A100W7Z6_MYCCR</name>
<accession>A0A100W7Z6</accession>
<gene>
    <name evidence="2" type="ORF">RMCC_0367</name>
</gene>
<dbReference type="STRING" id="228230.RMCC_0367"/>
<sequence length="283" mass="30822">MSDELSLKTFTAQQRPLDPGLPVDAPEGGWTFPPTSVTLIVGEREAILIDTVPTLVDAQALADWVESIGKTLTTVFITHCHFDHYLGVAPLLERFPAARVVATEATVRHIENERNSGAELSLYAAMFLDELPSTIVVPEILRGGKLDIEGHDVIVVATGQSDHVDSSYVYLPELKAVIVGDIAYNGVHCALVNTDHEKRQGWISTLREVQALHPEVVIAAHRHPDAPEDARALADTIGYIEQADRLLNENPSAVDFVEQMLTSHPTRLNASTVLFSAISLGLT</sequence>
<evidence type="ECO:0000313" key="2">
    <source>
        <dbReference type="EMBL" id="GAS93401.1"/>
    </source>
</evidence>
<organism evidence="2 3">
    <name type="scientific">Mycolicibacterium canariasense</name>
    <name type="common">Mycobacterium canariasense</name>
    <dbReference type="NCBI Taxonomy" id="228230"/>
    <lineage>
        <taxon>Bacteria</taxon>
        <taxon>Bacillati</taxon>
        <taxon>Actinomycetota</taxon>
        <taxon>Actinomycetes</taxon>
        <taxon>Mycobacteriales</taxon>
        <taxon>Mycobacteriaceae</taxon>
        <taxon>Mycolicibacterium</taxon>
    </lineage>
</organism>
<dbReference type="EMBL" id="BCSY01000011">
    <property type="protein sequence ID" value="GAS93401.1"/>
    <property type="molecule type" value="Genomic_DNA"/>
</dbReference>
<dbReference type="OrthoDB" id="2273115at2"/>
<dbReference type="Pfam" id="PF00753">
    <property type="entry name" value="Lactamase_B"/>
    <property type="match status" value="1"/>
</dbReference>